<proteinExistence type="predicted"/>
<dbReference type="Proteomes" id="UP000004848">
    <property type="component" value="Unassembled WGS sequence"/>
</dbReference>
<accession>A0P2P2</accession>
<name>A0P2P2_ROSAI</name>
<evidence type="ECO:0000313" key="2">
    <source>
        <dbReference type="Proteomes" id="UP000004848"/>
    </source>
</evidence>
<sequence>MSQIVTVALDFAKNVFQVHGALSDI</sequence>
<organism evidence="1 2">
    <name type="scientific">Roseibium aggregatum (strain ATCC 25650 / DSM 13394 / JCM 20685 / NBRC 16684 / NCIMB 2208 / IAM 12614 / B1)</name>
    <name type="common">Stappia aggregata</name>
    <dbReference type="NCBI Taxonomy" id="384765"/>
    <lineage>
        <taxon>Bacteria</taxon>
        <taxon>Pseudomonadati</taxon>
        <taxon>Pseudomonadota</taxon>
        <taxon>Alphaproteobacteria</taxon>
        <taxon>Hyphomicrobiales</taxon>
        <taxon>Stappiaceae</taxon>
        <taxon>Roseibium</taxon>
    </lineage>
</organism>
<protein>
    <submittedName>
        <fullName evidence="1">Uncharacterized protein</fullName>
    </submittedName>
</protein>
<dbReference type="EMBL" id="AAUW01000027">
    <property type="protein sequence ID" value="EAV40695.1"/>
    <property type="molecule type" value="Genomic_DNA"/>
</dbReference>
<evidence type="ECO:0000313" key="1">
    <source>
        <dbReference type="EMBL" id="EAV40695.1"/>
    </source>
</evidence>
<dbReference type="AlphaFoldDB" id="A0P2P2"/>
<reference evidence="1 2" key="1">
    <citation type="submission" date="2006-05" db="EMBL/GenBank/DDBJ databases">
        <authorList>
            <person name="King G."/>
            <person name="Ferriera S."/>
            <person name="Johnson J."/>
            <person name="Kravitz S."/>
            <person name="Beeson K."/>
            <person name="Sutton G."/>
            <person name="Rogers Y.-H."/>
            <person name="Friedman R."/>
            <person name="Frazier M."/>
            <person name="Venter J.C."/>
        </authorList>
    </citation>
    <scope>NUCLEOTIDE SEQUENCE [LARGE SCALE GENOMIC DNA]</scope>
    <source>
        <strain evidence="2">ATCC 25650 / DSM 13394 / JCM 20685 / NBRC 16684 / NCIMB 2208 / IAM 12614 / B1</strain>
    </source>
</reference>
<comment type="caution">
    <text evidence="1">The sequence shown here is derived from an EMBL/GenBank/DDBJ whole genome shotgun (WGS) entry which is preliminary data.</text>
</comment>
<gene>
    <name evidence="1" type="ORF">SIAM614_00597</name>
</gene>